<keyword evidence="3" id="KW-1185">Reference proteome</keyword>
<evidence type="ECO:0000256" key="1">
    <source>
        <dbReference type="SAM" id="MobiDB-lite"/>
    </source>
</evidence>
<gene>
    <name evidence="2" type="ORF">ACHAWU_006022</name>
</gene>
<accession>A0ABD3M1V4</accession>
<feature type="region of interest" description="Disordered" evidence="1">
    <location>
        <begin position="24"/>
        <end position="54"/>
    </location>
</feature>
<feature type="compositionally biased region" description="Basic and acidic residues" evidence="1">
    <location>
        <begin position="34"/>
        <end position="47"/>
    </location>
</feature>
<proteinExistence type="predicted"/>
<protein>
    <submittedName>
        <fullName evidence="2">Uncharacterized protein</fullName>
    </submittedName>
</protein>
<evidence type="ECO:0000313" key="2">
    <source>
        <dbReference type="EMBL" id="KAL3757577.1"/>
    </source>
</evidence>
<sequence length="366" mass="39628">MAAAMAQKRKPFGAIDGNARVAEKRSAASAAGVDVRKSKSTKARDGESDSTDGFVSASLKRLFPSKTSSKHEQTIKSSRLASAKIAPFVNNSSRNMDPIAKGEVEDEARGVDADEVLDTMQGMFRMNEQQNRTNHPHEIIASSDVQLPKTGRTQPIIPPQRHEKPSGGLDELLDRARKGPTDNKRVLDAMLTSGCGRRTLGPDPTVNESSMESFVGTIIGGTSLKRSTSIDESEVTTMDYTMDSSHASMTTCFDQGLSGRGGVVAPHHTASDNLHSIAGKQIRGAILRSAVPPPSPAKSQVMSWYHEMQRASAITDTRPPTEQNPTGAMPSIFRTAVPPPPTSQVMPSYQENHRFHQLHHRHSSTN</sequence>
<dbReference type="EMBL" id="JALLBG020000259">
    <property type="protein sequence ID" value="KAL3757577.1"/>
    <property type="molecule type" value="Genomic_DNA"/>
</dbReference>
<comment type="caution">
    <text evidence="2">The sequence shown here is derived from an EMBL/GenBank/DDBJ whole genome shotgun (WGS) entry which is preliminary data.</text>
</comment>
<dbReference type="AlphaFoldDB" id="A0ABD3M1V4"/>
<reference evidence="2 3" key="1">
    <citation type="submission" date="2024-10" db="EMBL/GenBank/DDBJ databases">
        <title>Updated reference genomes for cyclostephanoid diatoms.</title>
        <authorList>
            <person name="Roberts W.R."/>
            <person name="Alverson A.J."/>
        </authorList>
    </citation>
    <scope>NUCLEOTIDE SEQUENCE [LARGE SCALE GENOMIC DNA]</scope>
    <source>
        <strain evidence="2 3">AJA232-27</strain>
    </source>
</reference>
<name>A0ABD3M1V4_9STRA</name>
<organism evidence="2 3">
    <name type="scientific">Discostella pseudostelligera</name>
    <dbReference type="NCBI Taxonomy" id="259834"/>
    <lineage>
        <taxon>Eukaryota</taxon>
        <taxon>Sar</taxon>
        <taxon>Stramenopiles</taxon>
        <taxon>Ochrophyta</taxon>
        <taxon>Bacillariophyta</taxon>
        <taxon>Coscinodiscophyceae</taxon>
        <taxon>Thalassiosirophycidae</taxon>
        <taxon>Stephanodiscales</taxon>
        <taxon>Stephanodiscaceae</taxon>
        <taxon>Discostella</taxon>
    </lineage>
</organism>
<evidence type="ECO:0000313" key="3">
    <source>
        <dbReference type="Proteomes" id="UP001530293"/>
    </source>
</evidence>
<dbReference type="Proteomes" id="UP001530293">
    <property type="component" value="Unassembled WGS sequence"/>
</dbReference>